<gene>
    <name evidence="1" type="ORF">AVDCRST_MAG68-5620</name>
</gene>
<reference evidence="1" key="1">
    <citation type="submission" date="2020-02" db="EMBL/GenBank/DDBJ databases">
        <authorList>
            <person name="Meier V. D."/>
        </authorList>
    </citation>
    <scope>NUCLEOTIDE SEQUENCE</scope>
    <source>
        <strain evidence="1">AVDCRST_MAG68</strain>
    </source>
</reference>
<dbReference type="InterPro" id="IPR011989">
    <property type="entry name" value="ARM-like"/>
</dbReference>
<evidence type="ECO:0000313" key="1">
    <source>
        <dbReference type="EMBL" id="CAA9372074.1"/>
    </source>
</evidence>
<dbReference type="SUPFAM" id="SSF48371">
    <property type="entry name" value="ARM repeat"/>
    <property type="match status" value="1"/>
</dbReference>
<sequence length="676" mass="71833">MQSSPERVALPRELANFLIELAIALQSHGVYPAGHPFLVRSADAVMRRLEGLLLDRDSVAFGVARQQLVIEGVATESGNPVLSGLAGRLHRHRVGAVTLGRGASAEDVRAFLTLLSSEAEVSGPALGAGGEAVSWGAIRLHPLSYAQLELSGDGEAGAPEDPRAARLWIGLARAAVETDAEGAPEPAAVADAINQQAHEVAYDQVIVGYLLQLANELRHGDERGSAEVRRRLGQMIGGLKPETLRRLVEMGGDDTQRRRFLLDASHGFAAEAVVRLVQAAAEASEQNISHSLLRLLAKLASHAERSGGPVRAVAESALRDQVQLLISGWSLPDPNPGTYSVTLDDLARSAVGVAGVLPGPNDPEPSRIIRTALEVDAAGTTVWTALARMAAAGELPVLIALLEDAPRGSRFAAAAWDFLATRDSVHALLAAGPEGSAALDRLLERMGDAALEPLMDEMIDSELRVVRRAALARLGRMGARAAADAVRRLGDGRWYVVRNLLAVLHEAEPWPADFSPAPFLRHDDARVRREAARLAFRLPAERARALAIALVDSDEQVNRIALAECAAECPPAVLPLVSHRAVDAATDPELRLLAIRVLGASREAPAVQMLVRLVDGGQSWLRKPRLAVPTPEMLAALAALATGWPGHPSAAPFLAAALRSTDPEVIRAALTRAETR</sequence>
<dbReference type="InterPro" id="IPR004155">
    <property type="entry name" value="PBS_lyase_HEAT"/>
</dbReference>
<dbReference type="AlphaFoldDB" id="A0A6J4MY50"/>
<organism evidence="1">
    <name type="scientific">uncultured Gemmatimonadota bacterium</name>
    <dbReference type="NCBI Taxonomy" id="203437"/>
    <lineage>
        <taxon>Bacteria</taxon>
        <taxon>Pseudomonadati</taxon>
        <taxon>Gemmatimonadota</taxon>
        <taxon>environmental samples</taxon>
    </lineage>
</organism>
<name>A0A6J4MY50_9BACT</name>
<protein>
    <recommendedName>
        <fullName evidence="2">HEAT repeat domain-containing protein</fullName>
    </recommendedName>
</protein>
<dbReference type="InterPro" id="IPR016024">
    <property type="entry name" value="ARM-type_fold"/>
</dbReference>
<dbReference type="Gene3D" id="1.25.10.10">
    <property type="entry name" value="Leucine-rich Repeat Variant"/>
    <property type="match status" value="1"/>
</dbReference>
<proteinExistence type="predicted"/>
<dbReference type="SMART" id="SM00567">
    <property type="entry name" value="EZ_HEAT"/>
    <property type="match status" value="4"/>
</dbReference>
<dbReference type="EMBL" id="CADCTW010000251">
    <property type="protein sequence ID" value="CAA9372074.1"/>
    <property type="molecule type" value="Genomic_DNA"/>
</dbReference>
<accession>A0A6J4MY50</accession>
<evidence type="ECO:0008006" key="2">
    <source>
        <dbReference type="Google" id="ProtNLM"/>
    </source>
</evidence>